<feature type="region of interest" description="Disordered" evidence="2">
    <location>
        <begin position="441"/>
        <end position="493"/>
    </location>
</feature>
<feature type="coiled-coil region" evidence="1">
    <location>
        <begin position="1444"/>
        <end position="1541"/>
    </location>
</feature>
<feature type="region of interest" description="Disordered" evidence="2">
    <location>
        <begin position="945"/>
        <end position="971"/>
    </location>
</feature>
<dbReference type="GeneID" id="115620552"/>
<dbReference type="InterPro" id="IPR053019">
    <property type="entry name" value="GATA_zinc_finger"/>
</dbReference>
<feature type="compositionally biased region" description="Polar residues" evidence="2">
    <location>
        <begin position="49"/>
        <end position="59"/>
    </location>
</feature>
<feature type="region of interest" description="Disordered" evidence="2">
    <location>
        <begin position="889"/>
        <end position="917"/>
    </location>
</feature>
<feature type="compositionally biased region" description="Polar residues" evidence="2">
    <location>
        <begin position="522"/>
        <end position="536"/>
    </location>
</feature>
<evidence type="ECO:0000313" key="3">
    <source>
        <dbReference type="Proteomes" id="UP000504634"/>
    </source>
</evidence>
<accession>A0A6J2SYN9</accession>
<feature type="compositionally biased region" description="Basic residues" evidence="2">
    <location>
        <begin position="1"/>
        <end position="16"/>
    </location>
</feature>
<feature type="region of interest" description="Disordered" evidence="2">
    <location>
        <begin position="756"/>
        <end position="786"/>
    </location>
</feature>
<feature type="compositionally biased region" description="Polar residues" evidence="2">
    <location>
        <begin position="417"/>
        <end position="435"/>
    </location>
</feature>
<keyword evidence="1" id="KW-0175">Coiled coil</keyword>
<feature type="coiled-coil region" evidence="1">
    <location>
        <begin position="1224"/>
        <end position="1303"/>
    </location>
</feature>
<feature type="region of interest" description="Disordered" evidence="2">
    <location>
        <begin position="580"/>
        <end position="632"/>
    </location>
</feature>
<evidence type="ECO:0000256" key="1">
    <source>
        <dbReference type="SAM" id="Coils"/>
    </source>
</evidence>
<feature type="region of interest" description="Disordered" evidence="2">
    <location>
        <begin position="416"/>
        <end position="435"/>
    </location>
</feature>
<feature type="compositionally biased region" description="Low complexity" evidence="2">
    <location>
        <begin position="771"/>
        <end position="786"/>
    </location>
</feature>
<feature type="region of interest" description="Disordered" evidence="2">
    <location>
        <begin position="1"/>
        <end position="86"/>
    </location>
</feature>
<keyword evidence="3" id="KW-1185">Reference proteome</keyword>
<feature type="region of interest" description="Disordered" evidence="2">
    <location>
        <begin position="252"/>
        <end position="299"/>
    </location>
</feature>
<proteinExistence type="predicted"/>
<feature type="compositionally biased region" description="Polar residues" evidence="2">
    <location>
        <begin position="29"/>
        <end position="42"/>
    </location>
</feature>
<feature type="compositionally biased region" description="Low complexity" evidence="2">
    <location>
        <begin position="258"/>
        <end position="292"/>
    </location>
</feature>
<dbReference type="RefSeq" id="XP_030369696.1">
    <property type="nucleotide sequence ID" value="XM_030513836.1"/>
</dbReference>
<evidence type="ECO:0000256" key="2">
    <source>
        <dbReference type="SAM" id="MobiDB-lite"/>
    </source>
</evidence>
<dbReference type="PANTHER" id="PTHR23353">
    <property type="entry name" value="RAB-GAP/TBC-RELATED"/>
    <property type="match status" value="1"/>
</dbReference>
<feature type="coiled-coil region" evidence="1">
    <location>
        <begin position="1018"/>
        <end position="1186"/>
    </location>
</feature>
<dbReference type="SUPFAM" id="SSF57997">
    <property type="entry name" value="Tropomyosin"/>
    <property type="match status" value="1"/>
</dbReference>
<gene>
    <name evidence="4" type="primary">LOC115620552</name>
</gene>
<protein>
    <submittedName>
        <fullName evidence="4">Uncharacterized protein LOC115620552 isoform X1</fullName>
    </submittedName>
</protein>
<feature type="compositionally biased region" description="Basic and acidic residues" evidence="2">
    <location>
        <begin position="447"/>
        <end position="460"/>
    </location>
</feature>
<dbReference type="PANTHER" id="PTHR23353:SF23">
    <property type="entry name" value="PROTEIN HAIRLESS"/>
    <property type="match status" value="1"/>
</dbReference>
<feature type="coiled-coil region" evidence="1">
    <location>
        <begin position="1598"/>
        <end position="1632"/>
    </location>
</feature>
<feature type="compositionally biased region" description="Low complexity" evidence="2">
    <location>
        <begin position="537"/>
        <end position="552"/>
    </location>
</feature>
<organism evidence="3 4">
    <name type="scientific">Drosophila lebanonensis</name>
    <name type="common">Fruit fly</name>
    <name type="synonym">Scaptodrosophila lebanonensis</name>
    <dbReference type="NCBI Taxonomy" id="7225"/>
    <lineage>
        <taxon>Eukaryota</taxon>
        <taxon>Metazoa</taxon>
        <taxon>Ecdysozoa</taxon>
        <taxon>Arthropoda</taxon>
        <taxon>Hexapoda</taxon>
        <taxon>Insecta</taxon>
        <taxon>Pterygota</taxon>
        <taxon>Neoptera</taxon>
        <taxon>Endopterygota</taxon>
        <taxon>Diptera</taxon>
        <taxon>Brachycera</taxon>
        <taxon>Muscomorpha</taxon>
        <taxon>Ephydroidea</taxon>
        <taxon>Drosophilidae</taxon>
        <taxon>Scaptodrosophila</taxon>
    </lineage>
</organism>
<dbReference type="Proteomes" id="UP000504634">
    <property type="component" value="Unplaced"/>
</dbReference>
<feature type="compositionally biased region" description="Low complexity" evidence="2">
    <location>
        <begin position="70"/>
        <end position="81"/>
    </location>
</feature>
<feature type="compositionally biased region" description="Acidic residues" evidence="2">
    <location>
        <begin position="1680"/>
        <end position="1713"/>
    </location>
</feature>
<feature type="region of interest" description="Disordered" evidence="2">
    <location>
        <begin position="1665"/>
        <end position="1728"/>
    </location>
</feature>
<dbReference type="OrthoDB" id="75801at2759"/>
<reference evidence="4" key="1">
    <citation type="submission" date="2025-08" db="UniProtKB">
        <authorList>
            <consortium name="RefSeq"/>
        </authorList>
    </citation>
    <scope>IDENTIFICATION</scope>
    <source>
        <strain evidence="4">11010-0011.00</strain>
        <tissue evidence="4">Whole body</tissue>
    </source>
</reference>
<dbReference type="Gene3D" id="1.10.287.1490">
    <property type="match status" value="1"/>
</dbReference>
<feature type="region of interest" description="Disordered" evidence="2">
    <location>
        <begin position="514"/>
        <end position="552"/>
    </location>
</feature>
<sequence>MFNLLRRTRQRKTHKSKNYDVSDEEETASHGNPTRSTMSGSNERYRSFSELQSRPTESLSMKRATDPTISSAPSVPSVPSAPSAPPALLPHRRAVIEELEDFASEDDDDVVVVVANGAAGECGAGVKLAKTAATVSSGSSSSGSGSNSAAILSSWRSTRGSTSSSSSSGCASKLNINNISKGNGATARTTTVVGCGCDEDRNVATSSNEAAKTNGDVGQPLIGIDLNDYYNDHNIEPIDGCAQPISGTVIDDDKTKSTSKSKSSLNTQHSSLTNKSNTNTNSNPSSSPNQNQIAQQKKQSRLSLTNFGLQLVHSAVKSEAVNSNCESEVPVPITEAEPVAVPVAEAVPKVKRKTLQKSRDFLSEIFMARGRNHQHRQQHRSQQQQQQHQAKVKTAVDVIGQALAAVPATLAAAPTHLETNSDPANDSTNSYQMTMSNNSQKNFHRALKSEERESPWERQRRSNSADCEIRTGATAATATSTGSAKSGSEVRAHSVGPRDFIQAANVERHAVVANAEDRSRAPSEQANALQRNAAQTNINNNSNNNSNSNRKKININNSYQEQEEHQNIRKQFSDIIMGQTSAKPNEQTTGSTTSSRASTPREFRESIVTPEPPVAPPRTHHHQQQQNDRQLPKITVVDCSFDSESSEGQSPTETAEEVYYDFEQSHNNNNNKHSSSGVHITSVDEGEDEAEACGDAAAESLEDEVFETDIPTTVYQNGGRPWTRLRHVKLENVQEEAEEEDDVDEALELDSDELEHAPTAMPHKSSRERQSASSERSALKSDSNLSSSYADSGIGIGIGSMVSLGSATQQETPVRNCATATLRTPFVRDGNSTDCEETLLQCDELDDEQQHHHHHHQQQQQQHQYGQFNERLVCIESISLPDVVVESTTANSAAPSTTSAATTTANTGANANGISDDTQINININGASGNSLGNVHFIPIHVEGGAGGRGSASRSRSSSPNKQRSLDDTFIGKQYSMPPTIEIIEDGCILNAPAPQSSMQDCNGNNNNNNNYEVDILKQELKLQKARYNTQLDDAHKNLHNLEGKVGDMQAKIQKLEQELSLKQWNVERLQGELDAAHKDDEYVRKKLKLLEDEKVSLRHKYSDNEDEFKQKYDELEAQYNELKERYTQTQCLASSLQTQLASAQAAAEEWKNELGRIRAELEEQIRILKNALENSEAERKICEDKWQKEFEILRTHNREREDTLMTDCEWQMRQMQRQCKDKMDKSAYERKQAMAKAEELEQELQSRRKELEHLRVFQAQVNSLRGVVSEQEHSIHTLMERIDTLQTDLDTANENLEAQIEAVHKIKYQCDNAIYDKERQMIYRIDEVRNEAAAFWENKLYTEMTRLTNELESVYVDERREALDKLQTEHVEELRALTNRYTANEEEMRAEINELNENLELKKQDFLALRERSDNALLQTRMHLDRADREYQNAMCREEDRRVELEEKLKKEFELEKQEMEEKFRERLGQVKEEFAKELLLSTQDMVETHRKELETQKAKLQAEKDEALQELVERHRAKMAAAEERINDIELRHQRNLKDLKAAYDAEKAALDKRDISNANEIEQLHRRCRCLTNLFEEMRMRYERREPRPEDLREIEELRTRCETQERDLYVLTDRLREMQLQMTELQQNGNNDGQQRKIAGKTIKKPPPKTIPTSCDVIYEENEERESPENETVADQYDEDEEEADEDENGDGDVDADADEEEVEDEEREPSDTESNHTIEISGKLADCINEDDVHMVSAV</sequence>
<feature type="compositionally biased region" description="Low complexity" evidence="2">
    <location>
        <begin position="471"/>
        <end position="487"/>
    </location>
</feature>
<feature type="coiled-coil region" evidence="1">
    <location>
        <begin position="1372"/>
        <end position="1413"/>
    </location>
</feature>
<feature type="compositionally biased region" description="Low complexity" evidence="2">
    <location>
        <begin position="889"/>
        <end position="912"/>
    </location>
</feature>
<evidence type="ECO:0000313" key="4">
    <source>
        <dbReference type="RefSeq" id="XP_030369696.1"/>
    </source>
</evidence>
<name>A0A6J2SYN9_DROLE</name>
<feature type="compositionally biased region" description="Low complexity" evidence="2">
    <location>
        <begin position="588"/>
        <end position="598"/>
    </location>
</feature>